<feature type="region of interest" description="Disordered" evidence="1">
    <location>
        <begin position="47"/>
        <end position="66"/>
    </location>
</feature>
<dbReference type="EMBL" id="KE361651">
    <property type="protein sequence ID" value="EPQ25720.1"/>
    <property type="molecule type" value="Genomic_DNA"/>
</dbReference>
<keyword evidence="2" id="KW-0812">Transmembrane</keyword>
<keyword evidence="2" id="KW-1133">Transmembrane helix</keyword>
<protein>
    <submittedName>
        <fullName evidence="3">Uncharacterized protein</fullName>
    </submittedName>
</protein>
<reference evidence="3 4" key="1">
    <citation type="journal article" date="2013" name="Plant Cell">
        <title>The transition from a phytopathogenic smut ancestor to an anamorphic biocontrol agent deciphered by comparative whole-genome analysis.</title>
        <authorList>
            <person name="Lefebvre F."/>
            <person name="Joly D.L."/>
            <person name="Labbe C."/>
            <person name="Teichmann B."/>
            <person name="Linning R."/>
            <person name="Belzile F."/>
            <person name="Bakkeren G."/>
            <person name="Belanger R.R."/>
        </authorList>
    </citation>
    <scope>NUCLEOTIDE SEQUENCE [LARGE SCALE GENOMIC DNA]</scope>
    <source>
        <strain evidence="3 4">PF-1</strain>
    </source>
</reference>
<evidence type="ECO:0000256" key="2">
    <source>
        <dbReference type="SAM" id="Phobius"/>
    </source>
</evidence>
<feature type="transmembrane region" description="Helical" evidence="2">
    <location>
        <begin position="106"/>
        <end position="126"/>
    </location>
</feature>
<dbReference type="Proteomes" id="UP000053664">
    <property type="component" value="Unassembled WGS sequence"/>
</dbReference>
<proteinExistence type="predicted"/>
<sequence>MKNLRSEPGGRFDATIGHQSRLRADEGTMGPAHLHLRLGSSRWSKAARIHAPQTSEGGHGRPSSNSLSVPVLVDLQMRGRRGVGPSLSEKGLIINMNLGRFHTVQALLFLLLAPLLFSIAVSVQAAPAGLSKDDWKILYPQEARLLKAYNGLVSRLRLHGANMDHDVFQTYRAIDHPIPTLPDERALTLFERIRKINTLMASFGPDGNIHNPSWQLENLRNQQMGRDTPQRSRLVEIKERLATLQRLYDQAQHEYALATTFGGGGGGADEAAHRARLQQSMPYVYDNFQVAAREVSASLDHLRDRITQIGVYDLAALKSRLGPMRNRVRPL</sequence>
<dbReference type="RefSeq" id="XP_007882451.1">
    <property type="nucleotide sequence ID" value="XM_007884260.1"/>
</dbReference>
<dbReference type="KEGG" id="pfp:PFL1_06714"/>
<keyword evidence="2" id="KW-0472">Membrane</keyword>
<dbReference type="AlphaFoldDB" id="A0A061H1Q6"/>
<name>A0A061H1Q6_9BASI</name>
<evidence type="ECO:0000256" key="1">
    <source>
        <dbReference type="SAM" id="MobiDB-lite"/>
    </source>
</evidence>
<evidence type="ECO:0000313" key="3">
    <source>
        <dbReference type="EMBL" id="EPQ25720.1"/>
    </source>
</evidence>
<organism evidence="3 4">
    <name type="scientific">Pseudozyma flocculosa PF-1</name>
    <dbReference type="NCBI Taxonomy" id="1277687"/>
    <lineage>
        <taxon>Eukaryota</taxon>
        <taxon>Fungi</taxon>
        <taxon>Dikarya</taxon>
        <taxon>Basidiomycota</taxon>
        <taxon>Ustilaginomycotina</taxon>
        <taxon>Ustilaginomycetes</taxon>
        <taxon>Ustilaginales</taxon>
        <taxon>Ustilaginaceae</taxon>
        <taxon>Pseudozyma</taxon>
    </lineage>
</organism>
<dbReference type="HOGENOM" id="CLU_839708_0_0_1"/>
<accession>A0A061H1Q6</accession>
<dbReference type="GeneID" id="19320785"/>
<gene>
    <name evidence="3" type="ORF">PFL1_06714</name>
</gene>
<evidence type="ECO:0000313" key="4">
    <source>
        <dbReference type="Proteomes" id="UP000053664"/>
    </source>
</evidence>